<dbReference type="GO" id="GO:0000030">
    <property type="term" value="F:mannosyltransferase activity"/>
    <property type="evidence" value="ECO:0007669"/>
    <property type="project" value="TreeGrafter"/>
</dbReference>
<dbReference type="GO" id="GO:0051999">
    <property type="term" value="P:mannosyl-inositol phosphorylceramide biosynthetic process"/>
    <property type="evidence" value="ECO:0007669"/>
    <property type="project" value="TreeGrafter"/>
</dbReference>
<dbReference type="InterPro" id="IPR007577">
    <property type="entry name" value="GlycoTrfase_DXD_sugar-bd_CS"/>
</dbReference>
<keyword evidence="3" id="KW-1185">Reference proteome</keyword>
<evidence type="ECO:0000313" key="2">
    <source>
        <dbReference type="EMBL" id="KOO27772.1"/>
    </source>
</evidence>
<name>A0A0M0JN71_9EUKA</name>
<dbReference type="EMBL" id="JWZX01002669">
    <property type="protein sequence ID" value="KOO27772.1"/>
    <property type="molecule type" value="Genomic_DNA"/>
</dbReference>
<proteinExistence type="predicted"/>
<dbReference type="Proteomes" id="UP000037460">
    <property type="component" value="Unassembled WGS sequence"/>
</dbReference>
<gene>
    <name evidence="2" type="ORF">Ctob_008470</name>
</gene>
<dbReference type="SUPFAM" id="SSF53448">
    <property type="entry name" value="Nucleotide-diphospho-sugar transferases"/>
    <property type="match status" value="1"/>
</dbReference>
<dbReference type="PANTHER" id="PTHR32385:SF15">
    <property type="entry name" value="INOSITOL PHOSPHOCERAMIDE MANNOSYLTRANSFERASE 1"/>
    <property type="match status" value="1"/>
</dbReference>
<evidence type="ECO:0000313" key="3">
    <source>
        <dbReference type="Proteomes" id="UP000037460"/>
    </source>
</evidence>
<dbReference type="OrthoDB" id="3647at2759"/>
<dbReference type="AlphaFoldDB" id="A0A0M0JN71"/>
<dbReference type="Pfam" id="PF04488">
    <property type="entry name" value="Gly_transf_sug"/>
    <property type="match status" value="1"/>
</dbReference>
<dbReference type="Gene3D" id="3.90.550.20">
    <property type="match status" value="1"/>
</dbReference>
<evidence type="ECO:0000256" key="1">
    <source>
        <dbReference type="ARBA" id="ARBA00022679"/>
    </source>
</evidence>
<keyword evidence="1" id="KW-0808">Transferase</keyword>
<sequence>MRLWTDKANRAFLAHHYPEHLPMYDGYSLNIKRVDAIRYFLLFHYGGVYMDADFACVRSLDTMPIRRQPGVATLILQRKKAIDEQAVSNAWMSAPPRHPFFA</sequence>
<accession>A0A0M0JN71</accession>
<reference evidence="3" key="1">
    <citation type="journal article" date="2015" name="PLoS Genet.">
        <title>Genome Sequence and Transcriptome Analyses of Chrysochromulina tobin: Metabolic Tools for Enhanced Algal Fitness in the Prominent Order Prymnesiales (Haptophyceae).</title>
        <authorList>
            <person name="Hovde B.T."/>
            <person name="Deodato C.R."/>
            <person name="Hunsperger H.M."/>
            <person name="Ryken S.A."/>
            <person name="Yost W."/>
            <person name="Jha R.K."/>
            <person name="Patterson J."/>
            <person name="Monnat R.J. Jr."/>
            <person name="Barlow S.B."/>
            <person name="Starkenburg S.R."/>
            <person name="Cattolico R.A."/>
        </authorList>
    </citation>
    <scope>NUCLEOTIDE SEQUENCE</scope>
    <source>
        <strain evidence="3">CCMP291</strain>
    </source>
</reference>
<dbReference type="PANTHER" id="PTHR32385">
    <property type="entry name" value="MANNOSYL PHOSPHORYLINOSITOL CERAMIDE SYNTHASE"/>
    <property type="match status" value="1"/>
</dbReference>
<comment type="caution">
    <text evidence="2">The sequence shown here is derived from an EMBL/GenBank/DDBJ whole genome shotgun (WGS) entry which is preliminary data.</text>
</comment>
<organism evidence="2 3">
    <name type="scientific">Chrysochromulina tobinii</name>
    <dbReference type="NCBI Taxonomy" id="1460289"/>
    <lineage>
        <taxon>Eukaryota</taxon>
        <taxon>Haptista</taxon>
        <taxon>Haptophyta</taxon>
        <taxon>Prymnesiophyceae</taxon>
        <taxon>Prymnesiales</taxon>
        <taxon>Chrysochromulinaceae</taxon>
        <taxon>Chrysochromulina</taxon>
    </lineage>
</organism>
<dbReference type="InterPro" id="IPR029044">
    <property type="entry name" value="Nucleotide-diphossugar_trans"/>
</dbReference>
<protein>
    <submittedName>
        <fullName evidence="2">Group 2 family protein</fullName>
    </submittedName>
</protein>
<dbReference type="GO" id="GO:0016020">
    <property type="term" value="C:membrane"/>
    <property type="evidence" value="ECO:0007669"/>
    <property type="project" value="GOC"/>
</dbReference>
<dbReference type="InterPro" id="IPR051706">
    <property type="entry name" value="Glycosyltransferase_domain"/>
</dbReference>